<reference evidence="4" key="1">
    <citation type="journal article" date="2018" name="Genome Biol. Evol.">
        <title>Genomics and development of Lentinus tigrinus, a white-rot wood-decaying mushroom with dimorphic fruiting bodies.</title>
        <authorList>
            <person name="Wu B."/>
            <person name="Xu Z."/>
            <person name="Knudson A."/>
            <person name="Carlson A."/>
            <person name="Chen N."/>
            <person name="Kovaka S."/>
            <person name="LaButti K."/>
            <person name="Lipzen A."/>
            <person name="Pennachio C."/>
            <person name="Riley R."/>
            <person name="Schakwitz W."/>
            <person name="Umezawa K."/>
            <person name="Ohm R.A."/>
            <person name="Grigoriev I.V."/>
            <person name="Nagy L.G."/>
            <person name="Gibbons J."/>
            <person name="Hibbett D."/>
        </authorList>
    </citation>
    <scope>NUCLEOTIDE SEQUENCE [LARGE SCALE GENOMIC DNA]</scope>
    <source>
        <strain evidence="4">ALCF2SS1-6</strain>
    </source>
</reference>
<sequence>MAALTQVKTVVVDNGIEIFYREAYPANITGAAAIAALPIILLLHGFPSSSFQYRNLIPILAQKYRVIAPDFPGYGFTVVPETRHYNYTFESLTATTAAFLDALQVRKFAVYIFDYGAPTAFRLALQRPEAVTAIISQSGNAYVEGLGQDFWSPVEKVWANPTPENKQNLKDFITSFNATQWQYTTGAPDPSAVPPETYNLDYYLMTRPGNADIQLAYIVDYKTNVDLYPDFHKYFREYKPPLLAIWGKNDQIFVPAGAEAYKKDLPDAVVKFVDAGHFALYNGALEFIGNNILSFLGEHGI</sequence>
<name>A0A5C2SLS0_9APHY</name>
<dbReference type="PANTHER" id="PTHR42977">
    <property type="entry name" value="HYDROLASE-RELATED"/>
    <property type="match status" value="1"/>
</dbReference>
<dbReference type="InterPro" id="IPR000073">
    <property type="entry name" value="AB_hydrolase_1"/>
</dbReference>
<accession>A0A5C2SLS0</accession>
<dbReference type="GO" id="GO:0004301">
    <property type="term" value="F:epoxide hydrolase activity"/>
    <property type="evidence" value="ECO:0007669"/>
    <property type="project" value="TreeGrafter"/>
</dbReference>
<dbReference type="AlphaFoldDB" id="A0A5C2SLS0"/>
<dbReference type="InterPro" id="IPR051340">
    <property type="entry name" value="Haloalkane_dehalogenase"/>
</dbReference>
<organism evidence="4 5">
    <name type="scientific">Lentinus tigrinus ALCF2SS1-6</name>
    <dbReference type="NCBI Taxonomy" id="1328759"/>
    <lineage>
        <taxon>Eukaryota</taxon>
        <taxon>Fungi</taxon>
        <taxon>Dikarya</taxon>
        <taxon>Basidiomycota</taxon>
        <taxon>Agaricomycotina</taxon>
        <taxon>Agaricomycetes</taxon>
        <taxon>Polyporales</taxon>
        <taxon>Polyporaceae</taxon>
        <taxon>Lentinus</taxon>
    </lineage>
</organism>
<evidence type="ECO:0000256" key="2">
    <source>
        <dbReference type="SAM" id="Phobius"/>
    </source>
</evidence>
<dbReference type="OrthoDB" id="6431331at2759"/>
<dbReference type="Pfam" id="PF00561">
    <property type="entry name" value="Abhydrolase_1"/>
    <property type="match status" value="1"/>
</dbReference>
<dbReference type="STRING" id="1328759.A0A5C2SLS0"/>
<dbReference type="InterPro" id="IPR029058">
    <property type="entry name" value="AB_hydrolase_fold"/>
</dbReference>
<keyword evidence="5" id="KW-1185">Reference proteome</keyword>
<keyword evidence="2" id="KW-0812">Transmembrane</keyword>
<evidence type="ECO:0000256" key="1">
    <source>
        <dbReference type="ARBA" id="ARBA00022801"/>
    </source>
</evidence>
<evidence type="ECO:0000313" key="5">
    <source>
        <dbReference type="Proteomes" id="UP000313359"/>
    </source>
</evidence>
<evidence type="ECO:0000259" key="3">
    <source>
        <dbReference type="Pfam" id="PF00561"/>
    </source>
</evidence>
<gene>
    <name evidence="4" type="ORF">L227DRAFT_498770</name>
</gene>
<dbReference type="SUPFAM" id="SSF53474">
    <property type="entry name" value="alpha/beta-Hydrolases"/>
    <property type="match status" value="1"/>
</dbReference>
<keyword evidence="1 4" id="KW-0378">Hydrolase</keyword>
<feature type="transmembrane region" description="Helical" evidence="2">
    <location>
        <begin position="28"/>
        <end position="46"/>
    </location>
</feature>
<dbReference type="Gene3D" id="3.40.50.1820">
    <property type="entry name" value="alpha/beta hydrolase"/>
    <property type="match status" value="1"/>
</dbReference>
<dbReference type="PANTHER" id="PTHR42977:SF3">
    <property type="entry name" value="AB HYDROLASE-1 DOMAIN-CONTAINING PROTEIN"/>
    <property type="match status" value="1"/>
</dbReference>
<feature type="domain" description="AB hydrolase-1" evidence="3">
    <location>
        <begin position="38"/>
        <end position="283"/>
    </location>
</feature>
<dbReference type="EMBL" id="ML122259">
    <property type="protein sequence ID" value="RPD62416.1"/>
    <property type="molecule type" value="Genomic_DNA"/>
</dbReference>
<keyword evidence="2" id="KW-1133">Transmembrane helix</keyword>
<proteinExistence type="predicted"/>
<dbReference type="Proteomes" id="UP000313359">
    <property type="component" value="Unassembled WGS sequence"/>
</dbReference>
<protein>
    <submittedName>
        <fullName evidence="4">Alpha/beta-hydrolase</fullName>
    </submittedName>
</protein>
<keyword evidence="2" id="KW-0472">Membrane</keyword>
<evidence type="ECO:0000313" key="4">
    <source>
        <dbReference type="EMBL" id="RPD62416.1"/>
    </source>
</evidence>